<name>A0AAV4UG07_9ARAC</name>
<organism evidence="3 4">
    <name type="scientific">Caerostris darwini</name>
    <dbReference type="NCBI Taxonomy" id="1538125"/>
    <lineage>
        <taxon>Eukaryota</taxon>
        <taxon>Metazoa</taxon>
        <taxon>Ecdysozoa</taxon>
        <taxon>Arthropoda</taxon>
        <taxon>Chelicerata</taxon>
        <taxon>Arachnida</taxon>
        <taxon>Araneae</taxon>
        <taxon>Araneomorphae</taxon>
        <taxon>Entelegynae</taxon>
        <taxon>Araneoidea</taxon>
        <taxon>Araneidae</taxon>
        <taxon>Caerostris</taxon>
    </lineage>
</organism>
<proteinExistence type="predicted"/>
<keyword evidence="2" id="KW-0812">Transmembrane</keyword>
<evidence type="ECO:0000313" key="4">
    <source>
        <dbReference type="Proteomes" id="UP001054837"/>
    </source>
</evidence>
<sequence length="88" mass="9687">MPTIRAKMPHDLKGGRKASSAAAKPATAPRVLLGVEQGCTRSSPYSITGCVLTDDRLPHMKYRLKSRLYYFPINLFLFLVSVNGIGVH</sequence>
<comment type="caution">
    <text evidence="3">The sequence shown here is derived from an EMBL/GenBank/DDBJ whole genome shotgun (WGS) entry which is preliminary data.</text>
</comment>
<reference evidence="3 4" key="1">
    <citation type="submission" date="2021-06" db="EMBL/GenBank/DDBJ databases">
        <title>Caerostris darwini draft genome.</title>
        <authorList>
            <person name="Kono N."/>
            <person name="Arakawa K."/>
        </authorList>
    </citation>
    <scope>NUCLEOTIDE SEQUENCE [LARGE SCALE GENOMIC DNA]</scope>
</reference>
<evidence type="ECO:0000256" key="2">
    <source>
        <dbReference type="SAM" id="Phobius"/>
    </source>
</evidence>
<dbReference type="Proteomes" id="UP001054837">
    <property type="component" value="Unassembled WGS sequence"/>
</dbReference>
<dbReference type="AlphaFoldDB" id="A0AAV4UG07"/>
<keyword evidence="2" id="KW-1133">Transmembrane helix</keyword>
<feature type="region of interest" description="Disordered" evidence="1">
    <location>
        <begin position="1"/>
        <end position="25"/>
    </location>
</feature>
<feature type="transmembrane region" description="Helical" evidence="2">
    <location>
        <begin position="68"/>
        <end position="87"/>
    </location>
</feature>
<gene>
    <name evidence="3" type="ORF">CDAR_98541</name>
</gene>
<keyword evidence="2" id="KW-0472">Membrane</keyword>
<evidence type="ECO:0000256" key="1">
    <source>
        <dbReference type="SAM" id="MobiDB-lite"/>
    </source>
</evidence>
<protein>
    <submittedName>
        <fullName evidence="3">Uncharacterized protein</fullName>
    </submittedName>
</protein>
<keyword evidence="4" id="KW-1185">Reference proteome</keyword>
<dbReference type="EMBL" id="BPLQ01011207">
    <property type="protein sequence ID" value="GIY56654.1"/>
    <property type="molecule type" value="Genomic_DNA"/>
</dbReference>
<accession>A0AAV4UG07</accession>
<evidence type="ECO:0000313" key="3">
    <source>
        <dbReference type="EMBL" id="GIY56654.1"/>
    </source>
</evidence>